<accession>V2QC10</accession>
<dbReference type="RefSeq" id="WP_023275532.1">
    <property type="nucleotide sequence ID" value="NZ_CP097562.1"/>
</dbReference>
<keyword evidence="1" id="KW-0175">Coiled coil</keyword>
<gene>
    <name evidence="4" type="ORF">N508_001242</name>
</gene>
<dbReference type="AlphaFoldDB" id="V2QC10"/>
<sequence length="709" mass="80830">MRNLFIIFLLLLPIFSYAETKTITKTAKAVVPENQSVEQVKQYTSERLFREAAEEAGVAVSSSIVLVDGKVSKDEIKMQTSAIAQKDVSILKQEIENGQTYITVQVKATVDAGELDAFLRQLMQNEALKQELEKERKEKLALEKKLKNASKEEYDKTLSVQAENITKAQAARQKQLEKEISNAKQQLMEAQRRQNAEELQAAKELEQIQKEYMAQDAKLQTRIAAEKDAQAKAEMEHQALLAELAKNALVNDKTMDIAVNDTVEIIAMDAAQVCTNFSSLVNEYKAAMNANSRKLEIYHKSQLDILEKQKFTEEMPKKGEWDNTAAYNEKKAAYNKRKEDFENKKKQDIADLKAEYAERKANSEKDTKTSLLKALKPLYERLKKYNTGMYVASDTSKAVIDFGERDLDNIELPIIVKYKMKKYNFKYKFASLQEFRAMYDTRASFKAVPVYALEPNSTKGAKPYLTGFRVVHLGNNKEQFFSINADYEIFPEILQYEQMAQELSPKPKQQEPEKIEMSVSSDYSSNSYKKHTSDTIKTVNSYKTNYWLYGIQGAGGFNLDIMNIEFSIQSHWRFNKWFGIYTNGSVLVGINGLKSSFSSDDDYDDYDDYYDYYYRSYEKSISTIDTGIALGLGLDFYLTNNILLFGEINAAYFIEDNGKNSFGGIFRGGLALQNKDMKHTGMRLNIFIEGIVTDTISGSSPYFGAGIYF</sequence>
<evidence type="ECO:0000256" key="2">
    <source>
        <dbReference type="SAM" id="MobiDB-lite"/>
    </source>
</evidence>
<keyword evidence="3" id="KW-0732">Signal</keyword>
<feature type="region of interest" description="Disordered" evidence="2">
    <location>
        <begin position="501"/>
        <end position="530"/>
    </location>
</feature>
<organism evidence="4 5">
    <name type="scientific">Mucispirillum schaedleri ASF457</name>
    <dbReference type="NCBI Taxonomy" id="1379858"/>
    <lineage>
        <taxon>Bacteria</taxon>
        <taxon>Pseudomonadati</taxon>
        <taxon>Deferribacterota</taxon>
        <taxon>Deferribacteres</taxon>
        <taxon>Deferribacterales</taxon>
        <taxon>Mucispirillaceae</taxon>
        <taxon>Mucispirillum</taxon>
    </lineage>
</organism>
<keyword evidence="5" id="KW-1185">Reference proteome</keyword>
<dbReference type="Proteomes" id="UP000017429">
    <property type="component" value="Chromosome"/>
</dbReference>
<feature type="signal peptide" evidence="3">
    <location>
        <begin position="1"/>
        <end position="18"/>
    </location>
</feature>
<name>V2QC10_9BACT</name>
<evidence type="ECO:0000256" key="3">
    <source>
        <dbReference type="SAM" id="SignalP"/>
    </source>
</evidence>
<feature type="coiled-coil region" evidence="1">
    <location>
        <begin position="115"/>
        <end position="208"/>
    </location>
</feature>
<dbReference type="KEGG" id="msch:N508_001242"/>
<evidence type="ECO:0000313" key="4">
    <source>
        <dbReference type="EMBL" id="USF24163.1"/>
    </source>
</evidence>
<reference evidence="4" key="1">
    <citation type="journal article" date="2014" name="Genome Announc.">
        <title>Draft genome sequences of the altered schaedler flora, a defined bacterial community from gnotobiotic mice.</title>
        <authorList>
            <person name="Wannemuehler M.J."/>
            <person name="Overstreet A.M."/>
            <person name="Ward D.V."/>
            <person name="Phillips G.J."/>
        </authorList>
    </citation>
    <scope>NUCLEOTIDE SEQUENCE</scope>
    <source>
        <strain evidence="4">ASF457</strain>
    </source>
</reference>
<evidence type="ECO:0000256" key="1">
    <source>
        <dbReference type="SAM" id="Coils"/>
    </source>
</evidence>
<reference evidence="4" key="3">
    <citation type="submission" date="2022-06" db="EMBL/GenBank/DDBJ databases">
        <title>Resources to Facilitate Use of the Altered Schaedler Flora (ASF) Mouse Model to Study Microbiome Function.</title>
        <authorList>
            <person name="Proctor A."/>
            <person name="Parvinroo S."/>
            <person name="Richie T."/>
            <person name="Jia X."/>
            <person name="Lee S.T.M."/>
            <person name="Karp P.D."/>
            <person name="Paley S."/>
            <person name="Kostic A.D."/>
            <person name="Pierre J.F."/>
            <person name="Wannemuehler M.J."/>
            <person name="Phillips G.J."/>
        </authorList>
    </citation>
    <scope>NUCLEOTIDE SEQUENCE</scope>
    <source>
        <strain evidence="4">ASF457</strain>
    </source>
</reference>
<feature type="chain" id="PRO_5043590311" evidence="3">
    <location>
        <begin position="19"/>
        <end position="709"/>
    </location>
</feature>
<dbReference type="EMBL" id="CP097562">
    <property type="protein sequence ID" value="USF24163.1"/>
    <property type="molecule type" value="Genomic_DNA"/>
</dbReference>
<evidence type="ECO:0000313" key="5">
    <source>
        <dbReference type="Proteomes" id="UP000017429"/>
    </source>
</evidence>
<proteinExistence type="predicted"/>
<protein>
    <submittedName>
        <fullName evidence="4">Uncharacterized protein</fullName>
    </submittedName>
</protein>
<reference evidence="4" key="2">
    <citation type="submission" date="2022-05" db="EMBL/GenBank/DDBJ databases">
        <authorList>
            <person name="Proctor A.L."/>
            <person name="Phillips G.J."/>
            <person name="Wannemuehler M.J."/>
        </authorList>
    </citation>
    <scope>NUCLEOTIDE SEQUENCE</scope>
    <source>
        <strain evidence="4">ASF457</strain>
    </source>
</reference>
<feature type="compositionally biased region" description="Low complexity" evidence="2">
    <location>
        <begin position="518"/>
        <end position="527"/>
    </location>
</feature>